<dbReference type="Gene3D" id="1.10.510.10">
    <property type="entry name" value="Transferase(Phosphotransferase) domain 1"/>
    <property type="match status" value="1"/>
</dbReference>
<name>A0A3M7GG21_HORWE</name>
<evidence type="ECO:0000256" key="8">
    <source>
        <dbReference type="ARBA" id="ARBA00048679"/>
    </source>
</evidence>
<keyword evidence="4" id="KW-0547">Nucleotide-binding</keyword>
<dbReference type="PROSITE" id="PS50011">
    <property type="entry name" value="PROTEIN_KINASE_DOM"/>
    <property type="match status" value="1"/>
</dbReference>
<dbReference type="PANTHER" id="PTHR43671:SF98">
    <property type="entry name" value="SERINE_THREONINE-PROTEIN KINASE NEK11"/>
    <property type="match status" value="1"/>
</dbReference>
<dbReference type="EMBL" id="QWIQ01000205">
    <property type="protein sequence ID" value="RMZ00034.1"/>
    <property type="molecule type" value="Genomic_DNA"/>
</dbReference>
<dbReference type="AlphaFoldDB" id="A0A3M7GG21"/>
<dbReference type="InterPro" id="IPR000719">
    <property type="entry name" value="Prot_kinase_dom"/>
</dbReference>
<sequence>MLKDAMPSSSRIHFSKTHYEARKLGAGAFADVYVAIPKSKADKIRARGKGTNPTPVYDSLRRHLVAVKFSQPQECYANRAEEQLRNEIHVLTQVLPEKHERIVEVLGSHSTSSIKWLTAPYLSGGDVETFASLHPDCLTTSFVCHIAIQMVEALAFLVSGATSDNGMVVRDDWPCTVHGDIHLGNMLLRPATDGTGGFSNFPDVVLADFGCAKHDQLTGSKLTDSNDEYLPAAVFDSWQLASALLLLCGQSLAHDEAEGVYPVTKKLSGVQYSGPARVNRQGLLAVHRAAISIAKERRQECLMPLPSEVAASIAFNDVSDGDLEMMFCRPSNNARLPKRRKRL</sequence>
<comment type="catalytic activity">
    <reaction evidence="7">
        <text>L-threonyl-[protein] + ATP = O-phospho-L-threonyl-[protein] + ADP + H(+)</text>
        <dbReference type="Rhea" id="RHEA:46608"/>
        <dbReference type="Rhea" id="RHEA-COMP:11060"/>
        <dbReference type="Rhea" id="RHEA-COMP:11605"/>
        <dbReference type="ChEBI" id="CHEBI:15378"/>
        <dbReference type="ChEBI" id="CHEBI:30013"/>
        <dbReference type="ChEBI" id="CHEBI:30616"/>
        <dbReference type="ChEBI" id="CHEBI:61977"/>
        <dbReference type="ChEBI" id="CHEBI:456216"/>
        <dbReference type="EC" id="2.7.11.1"/>
    </reaction>
</comment>
<organism evidence="10 11">
    <name type="scientific">Hortaea werneckii</name>
    <name type="common">Black yeast</name>
    <name type="synonym">Cladosporium werneckii</name>
    <dbReference type="NCBI Taxonomy" id="91943"/>
    <lineage>
        <taxon>Eukaryota</taxon>
        <taxon>Fungi</taxon>
        <taxon>Dikarya</taxon>
        <taxon>Ascomycota</taxon>
        <taxon>Pezizomycotina</taxon>
        <taxon>Dothideomycetes</taxon>
        <taxon>Dothideomycetidae</taxon>
        <taxon>Mycosphaerellales</taxon>
        <taxon>Teratosphaeriaceae</taxon>
        <taxon>Hortaea</taxon>
    </lineage>
</organism>
<dbReference type="InterPro" id="IPR011009">
    <property type="entry name" value="Kinase-like_dom_sf"/>
</dbReference>
<dbReference type="GO" id="GO:0005524">
    <property type="term" value="F:ATP binding"/>
    <property type="evidence" value="ECO:0007669"/>
    <property type="project" value="UniProtKB-KW"/>
</dbReference>
<dbReference type="EC" id="2.7.11.1" evidence="1"/>
<protein>
    <recommendedName>
        <fullName evidence="1">non-specific serine/threonine protein kinase</fullName>
        <ecNumber evidence="1">2.7.11.1</ecNumber>
    </recommendedName>
</protein>
<dbReference type="Pfam" id="PF07714">
    <property type="entry name" value="PK_Tyr_Ser-Thr"/>
    <property type="match status" value="1"/>
</dbReference>
<keyword evidence="5" id="KW-0418">Kinase</keyword>
<evidence type="ECO:0000313" key="10">
    <source>
        <dbReference type="EMBL" id="RMZ00034.1"/>
    </source>
</evidence>
<dbReference type="Proteomes" id="UP000281468">
    <property type="component" value="Unassembled WGS sequence"/>
</dbReference>
<evidence type="ECO:0000256" key="7">
    <source>
        <dbReference type="ARBA" id="ARBA00047899"/>
    </source>
</evidence>
<evidence type="ECO:0000256" key="3">
    <source>
        <dbReference type="ARBA" id="ARBA00022679"/>
    </source>
</evidence>
<evidence type="ECO:0000256" key="1">
    <source>
        <dbReference type="ARBA" id="ARBA00012513"/>
    </source>
</evidence>
<comment type="caution">
    <text evidence="10">The sequence shown here is derived from an EMBL/GenBank/DDBJ whole genome shotgun (WGS) entry which is preliminary data.</text>
</comment>
<evidence type="ECO:0000256" key="6">
    <source>
        <dbReference type="ARBA" id="ARBA00022840"/>
    </source>
</evidence>
<proteinExistence type="predicted"/>
<comment type="catalytic activity">
    <reaction evidence="8">
        <text>L-seryl-[protein] + ATP = O-phospho-L-seryl-[protein] + ADP + H(+)</text>
        <dbReference type="Rhea" id="RHEA:17989"/>
        <dbReference type="Rhea" id="RHEA-COMP:9863"/>
        <dbReference type="Rhea" id="RHEA-COMP:11604"/>
        <dbReference type="ChEBI" id="CHEBI:15378"/>
        <dbReference type="ChEBI" id="CHEBI:29999"/>
        <dbReference type="ChEBI" id="CHEBI:30616"/>
        <dbReference type="ChEBI" id="CHEBI:83421"/>
        <dbReference type="ChEBI" id="CHEBI:456216"/>
        <dbReference type="EC" id="2.7.11.1"/>
    </reaction>
</comment>
<keyword evidence="2" id="KW-0723">Serine/threonine-protein kinase</keyword>
<gene>
    <name evidence="10" type="ORF">D0862_06884</name>
</gene>
<keyword evidence="6" id="KW-0067">ATP-binding</keyword>
<feature type="domain" description="Protein kinase" evidence="9">
    <location>
        <begin position="18"/>
        <end position="343"/>
    </location>
</feature>
<evidence type="ECO:0000313" key="11">
    <source>
        <dbReference type="Proteomes" id="UP000281468"/>
    </source>
</evidence>
<dbReference type="InterPro" id="IPR001245">
    <property type="entry name" value="Ser-Thr/Tyr_kinase_cat_dom"/>
</dbReference>
<dbReference type="GO" id="GO:0004674">
    <property type="term" value="F:protein serine/threonine kinase activity"/>
    <property type="evidence" value="ECO:0007669"/>
    <property type="project" value="UniProtKB-KW"/>
</dbReference>
<dbReference type="CDD" id="cd00180">
    <property type="entry name" value="PKc"/>
    <property type="match status" value="1"/>
</dbReference>
<evidence type="ECO:0000256" key="2">
    <source>
        <dbReference type="ARBA" id="ARBA00022527"/>
    </source>
</evidence>
<dbReference type="SUPFAM" id="SSF56112">
    <property type="entry name" value="Protein kinase-like (PK-like)"/>
    <property type="match status" value="1"/>
</dbReference>
<dbReference type="PANTHER" id="PTHR43671">
    <property type="entry name" value="SERINE/THREONINE-PROTEIN KINASE NEK"/>
    <property type="match status" value="1"/>
</dbReference>
<reference evidence="10 11" key="1">
    <citation type="journal article" date="2018" name="BMC Genomics">
        <title>Genomic evidence for intraspecific hybridization in a clonal and extremely halotolerant yeast.</title>
        <authorList>
            <person name="Gostincar C."/>
            <person name="Stajich J.E."/>
            <person name="Zupancic J."/>
            <person name="Zalar P."/>
            <person name="Gunde-Cimerman N."/>
        </authorList>
    </citation>
    <scope>NUCLEOTIDE SEQUENCE [LARGE SCALE GENOMIC DNA]</scope>
    <source>
        <strain evidence="10 11">EXF-171</strain>
    </source>
</reference>
<evidence type="ECO:0000256" key="5">
    <source>
        <dbReference type="ARBA" id="ARBA00022777"/>
    </source>
</evidence>
<dbReference type="SMART" id="SM00220">
    <property type="entry name" value="S_TKc"/>
    <property type="match status" value="1"/>
</dbReference>
<evidence type="ECO:0000256" key="4">
    <source>
        <dbReference type="ARBA" id="ARBA00022741"/>
    </source>
</evidence>
<keyword evidence="3" id="KW-0808">Transferase</keyword>
<accession>A0A3M7GG21</accession>
<dbReference type="InterPro" id="IPR050660">
    <property type="entry name" value="NEK_Ser/Thr_kinase"/>
</dbReference>
<evidence type="ECO:0000259" key="9">
    <source>
        <dbReference type="PROSITE" id="PS50011"/>
    </source>
</evidence>